<reference evidence="4" key="1">
    <citation type="submission" date="2016-10" db="EMBL/GenBank/DDBJ databases">
        <authorList>
            <person name="Varghese N."/>
            <person name="Submissions S."/>
        </authorList>
    </citation>
    <scope>NUCLEOTIDE SEQUENCE [LARGE SCALE GENOMIC DNA]</scope>
    <source>
        <strain evidence="4">CGMCC 4.6825</strain>
    </source>
</reference>
<dbReference type="Proteomes" id="UP000182841">
    <property type="component" value="Unassembled WGS sequence"/>
</dbReference>
<evidence type="ECO:0000313" key="4">
    <source>
        <dbReference type="Proteomes" id="UP000182841"/>
    </source>
</evidence>
<evidence type="ECO:0000256" key="2">
    <source>
        <dbReference type="SAM" id="SignalP"/>
    </source>
</evidence>
<feature type="signal peptide" evidence="2">
    <location>
        <begin position="1"/>
        <end position="19"/>
    </location>
</feature>
<dbReference type="OrthoDB" id="4333093at2"/>
<sequence>MGVVLAVIGGLAAFSLLNAARQHSGSNSAGGGSGTGYHVSLPRSADGGRLSLEEDLSDKPDYRNPDLDPGDSQYVGWYASESGAERYLFMGYNSTAAEDGSSAAKMLDGAVAAADTDTPPKRHHLTPAGSGESLTCLVLPRAEGGEGAVIPVCAWDDRGSAATVSDGGESAAEADQPADYDIEGFAEKVDRIRRDLRKPAE</sequence>
<accession>A0A1H9TI55</accession>
<protein>
    <recommendedName>
        <fullName evidence="5">Secreted protein</fullName>
    </recommendedName>
</protein>
<evidence type="ECO:0000313" key="3">
    <source>
        <dbReference type="EMBL" id="SER96303.1"/>
    </source>
</evidence>
<feature type="region of interest" description="Disordered" evidence="1">
    <location>
        <begin position="24"/>
        <end position="50"/>
    </location>
</feature>
<evidence type="ECO:0000256" key="1">
    <source>
        <dbReference type="SAM" id="MobiDB-lite"/>
    </source>
</evidence>
<evidence type="ECO:0008006" key="5">
    <source>
        <dbReference type="Google" id="ProtNLM"/>
    </source>
</evidence>
<gene>
    <name evidence="3" type="ORF">SAMN05421870_106127</name>
</gene>
<dbReference type="EMBL" id="FOGO01000006">
    <property type="protein sequence ID" value="SER96303.1"/>
    <property type="molecule type" value="Genomic_DNA"/>
</dbReference>
<keyword evidence="4" id="KW-1185">Reference proteome</keyword>
<feature type="chain" id="PRO_5038419428" description="Secreted protein" evidence="2">
    <location>
        <begin position="20"/>
        <end position="201"/>
    </location>
</feature>
<organism evidence="3 4">
    <name type="scientific">Streptomyces qinglanensis</name>
    <dbReference type="NCBI Taxonomy" id="943816"/>
    <lineage>
        <taxon>Bacteria</taxon>
        <taxon>Bacillati</taxon>
        <taxon>Actinomycetota</taxon>
        <taxon>Actinomycetes</taxon>
        <taxon>Kitasatosporales</taxon>
        <taxon>Streptomycetaceae</taxon>
        <taxon>Streptomyces</taxon>
    </lineage>
</organism>
<proteinExistence type="predicted"/>
<dbReference type="RefSeq" id="WP_075000767.1">
    <property type="nucleotide sequence ID" value="NZ_FOGO01000006.1"/>
</dbReference>
<dbReference type="AlphaFoldDB" id="A0A1H9TI55"/>
<keyword evidence="2" id="KW-0732">Signal</keyword>
<name>A0A1H9TI55_9ACTN</name>